<evidence type="ECO:0000256" key="1">
    <source>
        <dbReference type="SAM" id="SignalP"/>
    </source>
</evidence>
<dbReference type="Proteomes" id="UP000291343">
    <property type="component" value="Unassembled WGS sequence"/>
</dbReference>
<dbReference type="SMR" id="A0A482WT58"/>
<evidence type="ECO:0000259" key="2">
    <source>
        <dbReference type="SMART" id="SM00737"/>
    </source>
</evidence>
<dbReference type="InterPro" id="IPR014756">
    <property type="entry name" value="Ig_E-set"/>
</dbReference>
<sequence>MNLSCCKSRLLVFVSTVIIILNSFLDIAEGVAFTDCGSGTGTVLDVHLQDCVMHENKLCYIDTQNKTFVRFGIHFITEIGMYDTVTSVGTARKWGLHTQVFSKLDICNDSLSCPLQPDKHFYSDDVPLPSWVPKGEANVQWKLSSGSNEILCVEVDVNVL</sequence>
<dbReference type="SUPFAM" id="SSF81296">
    <property type="entry name" value="E set domains"/>
    <property type="match status" value="1"/>
</dbReference>
<dbReference type="OrthoDB" id="4937502at2759"/>
<dbReference type="AlphaFoldDB" id="A0A482WT58"/>
<feature type="signal peptide" evidence="1">
    <location>
        <begin position="1"/>
        <end position="30"/>
    </location>
</feature>
<feature type="domain" description="MD-2-related lipid-recognition" evidence="2">
    <location>
        <begin position="33"/>
        <end position="157"/>
    </location>
</feature>
<name>A0A482WT58_LAOST</name>
<dbReference type="Pfam" id="PF02221">
    <property type="entry name" value="E1_DerP2_DerF2"/>
    <property type="match status" value="1"/>
</dbReference>
<keyword evidence="1" id="KW-0732">Signal</keyword>
<dbReference type="InterPro" id="IPR003172">
    <property type="entry name" value="ML_dom"/>
</dbReference>
<keyword evidence="4" id="KW-1185">Reference proteome</keyword>
<dbReference type="FunCoup" id="A0A482WT58">
    <property type="interactions" value="650"/>
</dbReference>
<feature type="chain" id="PRO_5019731456" description="MD-2-related lipid-recognition domain-containing protein" evidence="1">
    <location>
        <begin position="31"/>
        <end position="160"/>
    </location>
</feature>
<dbReference type="Gene3D" id="2.60.40.770">
    <property type="match status" value="1"/>
</dbReference>
<dbReference type="SMART" id="SM00737">
    <property type="entry name" value="ML"/>
    <property type="match status" value="1"/>
</dbReference>
<evidence type="ECO:0000313" key="4">
    <source>
        <dbReference type="Proteomes" id="UP000291343"/>
    </source>
</evidence>
<comment type="caution">
    <text evidence="3">The sequence shown here is derived from an EMBL/GenBank/DDBJ whole genome shotgun (WGS) entry which is preliminary data.</text>
</comment>
<reference evidence="3 4" key="1">
    <citation type="journal article" date="2017" name="Gigascience">
        <title>Genome sequence of the small brown planthopper, Laodelphax striatellus.</title>
        <authorList>
            <person name="Zhu J."/>
            <person name="Jiang F."/>
            <person name="Wang X."/>
            <person name="Yang P."/>
            <person name="Bao Y."/>
            <person name="Zhao W."/>
            <person name="Wang W."/>
            <person name="Lu H."/>
            <person name="Wang Q."/>
            <person name="Cui N."/>
            <person name="Li J."/>
            <person name="Chen X."/>
            <person name="Luo L."/>
            <person name="Yu J."/>
            <person name="Kang L."/>
            <person name="Cui F."/>
        </authorList>
    </citation>
    <scope>NUCLEOTIDE SEQUENCE [LARGE SCALE GENOMIC DNA]</scope>
    <source>
        <strain evidence="3">Lst14</strain>
    </source>
</reference>
<protein>
    <recommendedName>
        <fullName evidence="2">MD-2-related lipid-recognition domain-containing protein</fullName>
    </recommendedName>
</protein>
<accession>A0A482WT58</accession>
<dbReference type="EMBL" id="QKKF02026847">
    <property type="protein sequence ID" value="RZF36180.1"/>
    <property type="molecule type" value="Genomic_DNA"/>
</dbReference>
<gene>
    <name evidence="3" type="ORF">LSTR_LSTR012804</name>
</gene>
<organism evidence="3 4">
    <name type="scientific">Laodelphax striatellus</name>
    <name type="common">Small brown planthopper</name>
    <name type="synonym">Delphax striatella</name>
    <dbReference type="NCBI Taxonomy" id="195883"/>
    <lineage>
        <taxon>Eukaryota</taxon>
        <taxon>Metazoa</taxon>
        <taxon>Ecdysozoa</taxon>
        <taxon>Arthropoda</taxon>
        <taxon>Hexapoda</taxon>
        <taxon>Insecta</taxon>
        <taxon>Pterygota</taxon>
        <taxon>Neoptera</taxon>
        <taxon>Paraneoptera</taxon>
        <taxon>Hemiptera</taxon>
        <taxon>Auchenorrhyncha</taxon>
        <taxon>Fulgoroidea</taxon>
        <taxon>Delphacidae</taxon>
        <taxon>Criomorphinae</taxon>
        <taxon>Laodelphax</taxon>
    </lineage>
</organism>
<proteinExistence type="predicted"/>
<dbReference type="InParanoid" id="A0A482WT58"/>
<evidence type="ECO:0000313" key="3">
    <source>
        <dbReference type="EMBL" id="RZF36180.1"/>
    </source>
</evidence>